<dbReference type="InterPro" id="IPR000212">
    <property type="entry name" value="DNA_helicase_UvrD/REP"/>
</dbReference>
<comment type="catalytic activity">
    <reaction evidence="16">
        <text>Couples ATP hydrolysis with the unwinding of duplex DNA by translocating in the 3'-5' direction.</text>
        <dbReference type="EC" id="5.6.2.4"/>
    </reaction>
</comment>
<dbReference type="GO" id="GO:0005634">
    <property type="term" value="C:nucleus"/>
    <property type="evidence" value="ECO:0007669"/>
    <property type="project" value="UniProtKB-SubCell"/>
</dbReference>
<dbReference type="SMART" id="SM00256">
    <property type="entry name" value="FBOX"/>
    <property type="match status" value="1"/>
</dbReference>
<dbReference type="GeneTree" id="ENSGT00390000011669"/>
<evidence type="ECO:0000256" key="17">
    <source>
        <dbReference type="ARBA" id="ARBA00034808"/>
    </source>
</evidence>
<dbReference type="CDD" id="cd22095">
    <property type="entry name" value="F-box_FBXO18"/>
    <property type="match status" value="1"/>
</dbReference>
<evidence type="ECO:0000256" key="6">
    <source>
        <dbReference type="ARBA" id="ARBA00022741"/>
    </source>
</evidence>
<keyword evidence="10" id="KW-0347">Helicase</keyword>
<dbReference type="GO" id="GO:0016787">
    <property type="term" value="F:hydrolase activity"/>
    <property type="evidence" value="ECO:0007669"/>
    <property type="project" value="UniProtKB-KW"/>
</dbReference>
<dbReference type="GO" id="GO:0031297">
    <property type="term" value="P:replication fork processing"/>
    <property type="evidence" value="ECO:0007669"/>
    <property type="project" value="TreeGrafter"/>
</dbReference>
<evidence type="ECO:0000256" key="13">
    <source>
        <dbReference type="ARBA" id="ARBA00023204"/>
    </source>
</evidence>
<keyword evidence="13" id="KW-0234">DNA repair</keyword>
<name>A0A8C9TL19_SCLFO</name>
<dbReference type="InterPro" id="IPR014016">
    <property type="entry name" value="UvrD-like_ATP-bd"/>
</dbReference>
<evidence type="ECO:0000256" key="15">
    <source>
        <dbReference type="ARBA" id="ARBA00023242"/>
    </source>
</evidence>
<evidence type="ECO:0000313" key="26">
    <source>
        <dbReference type="Proteomes" id="UP000694397"/>
    </source>
</evidence>
<evidence type="ECO:0000256" key="12">
    <source>
        <dbReference type="ARBA" id="ARBA00023125"/>
    </source>
</evidence>
<dbReference type="EC" id="5.6.2.4" evidence="17"/>
<reference evidence="25" key="3">
    <citation type="submission" date="2025-09" db="UniProtKB">
        <authorList>
            <consortium name="Ensembl"/>
        </authorList>
    </citation>
    <scope>IDENTIFICATION</scope>
</reference>
<dbReference type="FunFam" id="1.20.1280.50:FF:000011">
    <property type="entry name" value="F-box DNA helicase 1"/>
    <property type="match status" value="1"/>
</dbReference>
<keyword evidence="14" id="KW-0413">Isomerase</keyword>
<dbReference type="Gene3D" id="1.20.1280.50">
    <property type="match status" value="1"/>
</dbReference>
<evidence type="ECO:0000256" key="22">
    <source>
        <dbReference type="SAM" id="MobiDB-lite"/>
    </source>
</evidence>
<evidence type="ECO:0000256" key="4">
    <source>
        <dbReference type="ARBA" id="ARBA00009922"/>
    </source>
</evidence>
<dbReference type="Pfam" id="PF00580">
    <property type="entry name" value="UvrD-helicase"/>
    <property type="match status" value="1"/>
</dbReference>
<dbReference type="SUPFAM" id="SSF52540">
    <property type="entry name" value="P-loop containing nucleoside triphosphate hydrolases"/>
    <property type="match status" value="1"/>
</dbReference>
<keyword evidence="23" id="KW-0812">Transmembrane</keyword>
<evidence type="ECO:0000256" key="23">
    <source>
        <dbReference type="SAM" id="Phobius"/>
    </source>
</evidence>
<feature type="compositionally biased region" description="Polar residues" evidence="22">
    <location>
        <begin position="21"/>
        <end position="36"/>
    </location>
</feature>
<keyword evidence="23" id="KW-1133">Transmembrane helix</keyword>
<reference evidence="25 26" key="1">
    <citation type="submission" date="2019-04" db="EMBL/GenBank/DDBJ databases">
        <authorList>
            <consortium name="Wellcome Sanger Institute Data Sharing"/>
        </authorList>
    </citation>
    <scope>NUCLEOTIDE SEQUENCE [LARGE SCALE GENOMIC DNA]</scope>
</reference>
<dbReference type="GO" id="GO:0003677">
    <property type="term" value="F:DNA binding"/>
    <property type="evidence" value="ECO:0007669"/>
    <property type="project" value="UniProtKB-KW"/>
</dbReference>
<feature type="domain" description="F-box" evidence="24">
    <location>
        <begin position="178"/>
        <end position="227"/>
    </location>
</feature>
<dbReference type="GO" id="GO:0005524">
    <property type="term" value="F:ATP binding"/>
    <property type="evidence" value="ECO:0007669"/>
    <property type="project" value="UniProtKB-KW"/>
</dbReference>
<evidence type="ECO:0000256" key="19">
    <source>
        <dbReference type="ARBA" id="ARBA00071173"/>
    </source>
</evidence>
<keyword evidence="5" id="KW-0158">Chromosome</keyword>
<comment type="subcellular location">
    <subcellularLocation>
        <location evidence="2">Chromosome</location>
    </subcellularLocation>
    <subcellularLocation>
        <location evidence="1">Nucleus</location>
    </subcellularLocation>
</comment>
<organism evidence="25 26">
    <name type="scientific">Scleropages formosus</name>
    <name type="common">Asian bonytongue</name>
    <name type="synonym">Osteoglossum formosum</name>
    <dbReference type="NCBI Taxonomy" id="113540"/>
    <lineage>
        <taxon>Eukaryota</taxon>
        <taxon>Metazoa</taxon>
        <taxon>Chordata</taxon>
        <taxon>Craniata</taxon>
        <taxon>Vertebrata</taxon>
        <taxon>Euteleostomi</taxon>
        <taxon>Actinopterygii</taxon>
        <taxon>Neopterygii</taxon>
        <taxon>Teleostei</taxon>
        <taxon>Osteoglossocephala</taxon>
        <taxon>Osteoglossomorpha</taxon>
        <taxon>Osteoglossiformes</taxon>
        <taxon>Osteoglossidae</taxon>
        <taxon>Scleropages</taxon>
    </lineage>
</organism>
<evidence type="ECO:0000256" key="5">
    <source>
        <dbReference type="ARBA" id="ARBA00022454"/>
    </source>
</evidence>
<evidence type="ECO:0000256" key="11">
    <source>
        <dbReference type="ARBA" id="ARBA00022840"/>
    </source>
</evidence>
<evidence type="ECO:0000256" key="14">
    <source>
        <dbReference type="ARBA" id="ARBA00023235"/>
    </source>
</evidence>
<evidence type="ECO:0000256" key="1">
    <source>
        <dbReference type="ARBA" id="ARBA00004123"/>
    </source>
</evidence>
<dbReference type="InterPro" id="IPR001810">
    <property type="entry name" value="F-box_dom"/>
</dbReference>
<comment type="similarity">
    <text evidence="4">Belongs to the helicase family. UvrD subfamily.</text>
</comment>
<keyword evidence="15" id="KW-0539">Nucleus</keyword>
<evidence type="ECO:0000313" key="25">
    <source>
        <dbReference type="Ensembl" id="ENSSFOP00015055207.1"/>
    </source>
</evidence>
<keyword evidence="9" id="KW-0378">Hydrolase</keyword>
<evidence type="ECO:0000256" key="2">
    <source>
        <dbReference type="ARBA" id="ARBA00004286"/>
    </source>
</evidence>
<dbReference type="SUPFAM" id="SSF81383">
    <property type="entry name" value="F-box domain"/>
    <property type="match status" value="1"/>
</dbReference>
<evidence type="ECO:0000256" key="7">
    <source>
        <dbReference type="ARBA" id="ARBA00022763"/>
    </source>
</evidence>
<evidence type="ECO:0000256" key="3">
    <source>
        <dbReference type="ARBA" id="ARBA00004906"/>
    </source>
</evidence>
<accession>A0A8C9TL19</accession>
<dbReference type="PANTHER" id="PTHR11070:SF30">
    <property type="entry name" value="F-BOX DNA HELICASE 1"/>
    <property type="match status" value="1"/>
</dbReference>
<feature type="region of interest" description="Disordered" evidence="22">
    <location>
        <begin position="1"/>
        <end position="68"/>
    </location>
</feature>
<evidence type="ECO:0000256" key="16">
    <source>
        <dbReference type="ARBA" id="ARBA00034617"/>
    </source>
</evidence>
<evidence type="ECO:0000259" key="24">
    <source>
        <dbReference type="PROSITE" id="PS50181"/>
    </source>
</evidence>
<evidence type="ECO:0000256" key="20">
    <source>
        <dbReference type="ARBA" id="ARBA00075040"/>
    </source>
</evidence>
<dbReference type="InterPro" id="IPR027417">
    <property type="entry name" value="P-loop_NTPase"/>
</dbReference>
<dbReference type="InterPro" id="IPR036047">
    <property type="entry name" value="F-box-like_dom_sf"/>
</dbReference>
<gene>
    <name evidence="25" type="primary">FBH1</name>
    <name evidence="25" type="synonym">fbxo18</name>
</gene>
<dbReference type="Proteomes" id="UP000694397">
    <property type="component" value="Chromosome 2"/>
</dbReference>
<evidence type="ECO:0000256" key="10">
    <source>
        <dbReference type="ARBA" id="ARBA00022806"/>
    </source>
</evidence>
<dbReference type="GO" id="GO:0005694">
    <property type="term" value="C:chromosome"/>
    <property type="evidence" value="ECO:0007669"/>
    <property type="project" value="UniProtKB-SubCell"/>
</dbReference>
<dbReference type="GO" id="GO:0043138">
    <property type="term" value="F:3'-5' DNA helicase activity"/>
    <property type="evidence" value="ECO:0007669"/>
    <property type="project" value="UniProtKB-EC"/>
</dbReference>
<dbReference type="FunFam" id="3.40.50.300:FF:002688">
    <property type="entry name" value="F-box DNA helicase 1"/>
    <property type="match status" value="1"/>
</dbReference>
<dbReference type="GO" id="GO:0000724">
    <property type="term" value="P:double-strand break repair via homologous recombination"/>
    <property type="evidence" value="ECO:0007669"/>
    <property type="project" value="TreeGrafter"/>
</dbReference>
<keyword evidence="11" id="KW-0067">ATP-binding</keyword>
<feature type="transmembrane region" description="Helical" evidence="23">
    <location>
        <begin position="862"/>
        <end position="883"/>
    </location>
</feature>
<comment type="pathway">
    <text evidence="3">Protein modification; protein ubiquitination.</text>
</comment>
<dbReference type="AlphaFoldDB" id="A0A8C9TL19"/>
<protein>
    <recommendedName>
        <fullName evidence="19">F-box DNA helicase 1</fullName>
        <ecNumber evidence="17">5.6.2.4</ecNumber>
    </recommendedName>
    <alternativeName>
        <fullName evidence="21">DNA 3'-5' helicase 1</fullName>
    </alternativeName>
    <alternativeName>
        <fullName evidence="20">F-box only protein 18</fullName>
    </alternativeName>
</protein>
<dbReference type="Pfam" id="PF12937">
    <property type="entry name" value="F-box-like"/>
    <property type="match status" value="1"/>
</dbReference>
<reference evidence="25" key="2">
    <citation type="submission" date="2025-08" db="UniProtKB">
        <authorList>
            <consortium name="Ensembl"/>
        </authorList>
    </citation>
    <scope>IDENTIFICATION</scope>
</reference>
<dbReference type="Ensembl" id="ENSSFOT00015052287.1">
    <property type="protein sequence ID" value="ENSSFOP00015055207.1"/>
    <property type="gene ID" value="ENSSFOG00015023855.2"/>
</dbReference>
<dbReference type="PROSITE" id="PS50181">
    <property type="entry name" value="FBOX"/>
    <property type="match status" value="1"/>
</dbReference>
<evidence type="ECO:0000256" key="18">
    <source>
        <dbReference type="ARBA" id="ARBA00048988"/>
    </source>
</evidence>
<sequence length="985" mass="111891">MESSARGRAKRRHLSTRECFSLSQSTAGSRSLTQPFSVPRGNMDPGRGLFPRLSSKRRRGEATSTKQQKEITAFFPVTSVVRVNPQKEEEEMEEGEDYISDELLQDIPENDCSVKVEPEDTAGVSGYSIWGQPSCLDPAAQHLAQLGHVKLEEEEDVDPLPDAHYGLLGSRHCEAEPSGHVNELPEEVLKVVLACLPAVDLFRSIIRVCRHWRNVVTDPMFVPWKKLYFRYRMKESQAVEEITLILMENSITPQEDLCVLNMVRYMSQFKHSSSVNPEKVLSRARRHRLFVQAEACLKHRIPESEQGLNVWSTLTLMLILAHGVMDILDLVHFLNASQCLPSPYTITEFLSCIATLLLAMSESGISITNRWHYNIFYVLHLIENGSSPETSCGISFRPTHEQQQILSHDILADHIVKIMAFAGTGKTSTLVQYARQRPQQRFLYVAFNRSVAAEAQRTFPRNVDCRTVHSLAYHSIGSRYQKIKKLSSRGGFVNAKVVSQTINAFFSSASIHIGVEHVPAEYKNTNGQNTRPNHEEKLIFVGIAQDIWEKMQELRPTRESAHHMTHDGYLKLWQLQKPRLDKYDVIFIDEAQDCSPAIMDIMLSQKCGKVLVGDPHQQIYTFRGAVNALQLVQHTHLYYLTHSFRFGPEIAYVGATILEACKKVRKTLVGGNQEGNVTGENESEHFLTFDPENRSQSRQKKFAILSRCNVTVFDGAVKLTEGEQRPKLHFVGGIDSFGLGTILDLWILMQPEEERNKKNLAIKDSFIKHFCKTKLGGYAALKRYVIESEDRELEVKLAVVEKYNSLIPELVDRIYACSESNPRLADVILGTVHKSKGLEFDTVVVTDDFVKVPCARHNLEQLWAFSLLLFHFLLISFLFFRFFPQEYFLRTELTSSLLTNGQPPQCSVRECQNYVRAESALTMCQLPIRYMDSVEAGGPLCATCTEQRLKHSAFLFEPPEVVRAMPYTEERVELPVNVAMLMALL</sequence>
<dbReference type="PANTHER" id="PTHR11070">
    <property type="entry name" value="UVRD / RECB / PCRA DNA HELICASE FAMILY MEMBER"/>
    <property type="match status" value="1"/>
</dbReference>
<keyword evidence="6" id="KW-0547">Nucleotide-binding</keyword>
<keyword evidence="23" id="KW-0472">Membrane</keyword>
<comment type="catalytic activity">
    <reaction evidence="18">
        <text>ATP + H2O = ADP + phosphate + H(+)</text>
        <dbReference type="Rhea" id="RHEA:13065"/>
        <dbReference type="ChEBI" id="CHEBI:15377"/>
        <dbReference type="ChEBI" id="CHEBI:15378"/>
        <dbReference type="ChEBI" id="CHEBI:30616"/>
        <dbReference type="ChEBI" id="CHEBI:43474"/>
        <dbReference type="ChEBI" id="CHEBI:456216"/>
        <dbReference type="EC" id="5.6.2.4"/>
    </reaction>
</comment>
<evidence type="ECO:0000256" key="8">
    <source>
        <dbReference type="ARBA" id="ARBA00022786"/>
    </source>
</evidence>
<keyword evidence="7" id="KW-0227">DNA damage</keyword>
<keyword evidence="8" id="KW-0833">Ubl conjugation pathway</keyword>
<keyword evidence="12" id="KW-0238">DNA-binding</keyword>
<evidence type="ECO:0000256" key="21">
    <source>
        <dbReference type="ARBA" id="ARBA00079567"/>
    </source>
</evidence>
<evidence type="ECO:0000256" key="9">
    <source>
        <dbReference type="ARBA" id="ARBA00022801"/>
    </source>
</evidence>
<dbReference type="Gene3D" id="3.40.50.300">
    <property type="entry name" value="P-loop containing nucleotide triphosphate hydrolases"/>
    <property type="match status" value="1"/>
</dbReference>
<keyword evidence="26" id="KW-1185">Reference proteome</keyword>
<proteinExistence type="inferred from homology"/>